<feature type="compositionally biased region" description="Low complexity" evidence="2">
    <location>
        <begin position="511"/>
        <end position="529"/>
    </location>
</feature>
<evidence type="ECO:0000256" key="1">
    <source>
        <dbReference type="ARBA" id="ARBA00005744"/>
    </source>
</evidence>
<dbReference type="Proteomes" id="UP000264800">
    <property type="component" value="Unplaced"/>
</dbReference>
<dbReference type="PANTHER" id="PTHR15829:SF15">
    <property type="entry name" value="RIPOR FAMILY MEMBER 3"/>
    <property type="match status" value="1"/>
</dbReference>
<organism evidence="4 5">
    <name type="scientific">Kryptolebias marmoratus</name>
    <name type="common">Mangrove killifish</name>
    <name type="synonym">Rivulus marmoratus</name>
    <dbReference type="NCBI Taxonomy" id="37003"/>
    <lineage>
        <taxon>Eukaryota</taxon>
        <taxon>Metazoa</taxon>
        <taxon>Chordata</taxon>
        <taxon>Craniata</taxon>
        <taxon>Vertebrata</taxon>
        <taxon>Euteleostomi</taxon>
        <taxon>Actinopterygii</taxon>
        <taxon>Neopterygii</taxon>
        <taxon>Teleostei</taxon>
        <taxon>Neoteleostei</taxon>
        <taxon>Acanthomorphata</taxon>
        <taxon>Ovalentaria</taxon>
        <taxon>Atherinomorphae</taxon>
        <taxon>Cyprinodontiformes</taxon>
        <taxon>Rivulidae</taxon>
        <taxon>Kryptolebias</taxon>
    </lineage>
</organism>
<name>A0A3Q3G483_KRYMA</name>
<feature type="region of interest" description="Disordered" evidence="2">
    <location>
        <begin position="395"/>
        <end position="538"/>
    </location>
</feature>
<proteinExistence type="inferred from homology"/>
<dbReference type="InterPro" id="IPR011989">
    <property type="entry name" value="ARM-like"/>
</dbReference>
<comment type="similarity">
    <text evidence="1">Belongs to the RIPOR family.</text>
</comment>
<feature type="region of interest" description="Disordered" evidence="2">
    <location>
        <begin position="1"/>
        <end position="68"/>
    </location>
</feature>
<keyword evidence="5" id="KW-1185">Reference proteome</keyword>
<dbReference type="InterPro" id="IPR016024">
    <property type="entry name" value="ARM-type_fold"/>
</dbReference>
<dbReference type="STRING" id="37003.ENSKMAP00000019067"/>
<feature type="domain" description="FAM65 N-terminal" evidence="3">
    <location>
        <begin position="16"/>
        <end position="359"/>
    </location>
</feature>
<feature type="compositionally biased region" description="Polar residues" evidence="2">
    <location>
        <begin position="395"/>
        <end position="404"/>
    </location>
</feature>
<reference evidence="4" key="2">
    <citation type="submission" date="2025-09" db="UniProtKB">
        <authorList>
            <consortium name="Ensembl"/>
        </authorList>
    </citation>
    <scope>IDENTIFICATION</scope>
</reference>
<reference evidence="4" key="1">
    <citation type="submission" date="2025-08" db="UniProtKB">
        <authorList>
            <consortium name="Ensembl"/>
        </authorList>
    </citation>
    <scope>IDENTIFICATION</scope>
</reference>
<dbReference type="OMA" id="ELDYLCG"/>
<sequence length="999" mass="111102">MSVKLKFDSPSDGGPVHRSRSFTGFGSLSGRQRSSSVRGSFRSKAAAAGKSPRMHLSSHRGPAASWSQPDQVDQIFQALRKGLKEYLEIHQAEMDFLSSQQRETKRNSRLGFLYDLEKEIRASERCIRRLEFQISKVEELYEAYGVQWRLCQGAVNMKQAFCLSPSTRASRESLLELSRNHRHSLQDMSAMEGELEILLGELHIKMKGLIGFARLCPGDQYEVVVRLGRQRWRIRGRIESDDSQSWDEEEMVFLPHINHNFEIKVTEAKGLGWLLVGMVTCASVDFFVARPQLMLVDITELGTIKLQLEVTWNPFDSGEKARPQSVSKQSVSSRKSSVYSWTAPNTPSFTEKYFLSMVRELQDQEGSLPSLVSKSRHARGGVSLLSYLSDPSHTCITSSPQSPFHPSLTRAHSFPTSHSGGTGLGGGRTQLSFGEEEETRRRRRVGEEEWGGLLEAPSSGETSQTASVVALQRCSTPDILRKNPAGEPEPESPGAAPVQNQDQEQGSLDGPTLPAASSSSSSHPAAAPTPGRPGGSGAQCRALALRLGALVTDLQKTLQTESFCEKEPRALEQQIVHLATILKNDLSLLKTSSSEETLAVEEVLGSFDFLSHDLNAEDDTSCLGSLRLKDSGLGSFQQSTLRSLGLLSKDSQSASEEELLAAPLTSGNWSLDQALETHLDICCILLQTMRRTDFSPSQRELLEEISNQAEVLDRVNGLLLEKNHNMTAGDILPKAQRSRDVLLFWKECVNDSSSPFCCHADSFSRALKKRYTHKVKAKQPGQSEKVFSRLLQQLQAACRLVPCCRPVCCPDRVTLFQLSVYLKRWSFQDLGEHISRLSREEYILSALRSPKRRRALNKLRGRGISELFPLGSTLQTLGALLIDSNHKVCKAATNCICRAAGSKAFRKKAMVFYTESLKSSEVQVQQGSCLALKCLRATESVDHIADLWRSEDEDLRSAARETVLSFGKKGYEAFQRMDQLFAEMEEEAYKNQETQITIL</sequence>
<dbReference type="InterPro" id="IPR031780">
    <property type="entry name" value="FAM65_N"/>
</dbReference>
<dbReference type="Gene3D" id="1.25.10.10">
    <property type="entry name" value="Leucine-rich Repeat Variant"/>
    <property type="match status" value="1"/>
</dbReference>
<dbReference type="PANTHER" id="PTHR15829">
    <property type="entry name" value="PROTEIN KINASE PKN/PRK1, EFFECTOR"/>
    <property type="match status" value="1"/>
</dbReference>
<evidence type="ECO:0000256" key="2">
    <source>
        <dbReference type="SAM" id="MobiDB-lite"/>
    </source>
</evidence>
<dbReference type="Pfam" id="PF15903">
    <property type="entry name" value="PL48"/>
    <property type="match status" value="1"/>
</dbReference>
<dbReference type="GeneTree" id="ENSGT00940000153717"/>
<protein>
    <submittedName>
        <fullName evidence="4">RIPOR family member 3</fullName>
    </submittedName>
</protein>
<dbReference type="Ensembl" id="ENSKMAT00000019330.1">
    <property type="protein sequence ID" value="ENSKMAP00000019067.1"/>
    <property type="gene ID" value="ENSKMAG00000014169.1"/>
</dbReference>
<dbReference type="SUPFAM" id="SSF48371">
    <property type="entry name" value="ARM repeat"/>
    <property type="match status" value="1"/>
</dbReference>
<accession>A0A3Q3G483</accession>
<evidence type="ECO:0000313" key="5">
    <source>
        <dbReference type="Proteomes" id="UP000264800"/>
    </source>
</evidence>
<evidence type="ECO:0000313" key="4">
    <source>
        <dbReference type="Ensembl" id="ENSKMAP00000019067.1"/>
    </source>
</evidence>
<feature type="compositionally biased region" description="Low complexity" evidence="2">
    <location>
        <begin position="24"/>
        <end position="43"/>
    </location>
</feature>
<dbReference type="InterPro" id="IPR026136">
    <property type="entry name" value="RIPOR3"/>
</dbReference>
<evidence type="ECO:0000259" key="3">
    <source>
        <dbReference type="Pfam" id="PF15903"/>
    </source>
</evidence>
<dbReference type="AlphaFoldDB" id="A0A3Q3G483"/>